<comment type="similarity">
    <text evidence="2">Belongs to the mannose-6-phosphate isomerase type 1 family.</text>
</comment>
<evidence type="ECO:0000256" key="7">
    <source>
        <dbReference type="PIRSR" id="PIRSR001480-1"/>
    </source>
</evidence>
<evidence type="ECO:0000313" key="11">
    <source>
        <dbReference type="Proteomes" id="UP001144396"/>
    </source>
</evidence>
<dbReference type="Pfam" id="PF20511">
    <property type="entry name" value="PMI_typeI_cat"/>
    <property type="match status" value="1"/>
</dbReference>
<dbReference type="CDD" id="cd07011">
    <property type="entry name" value="cupin_PMI_type_I_N"/>
    <property type="match status" value="1"/>
</dbReference>
<dbReference type="InterPro" id="IPR046457">
    <property type="entry name" value="PMI_typeI_cat"/>
</dbReference>
<evidence type="ECO:0000313" key="10">
    <source>
        <dbReference type="EMBL" id="GLI26079.1"/>
    </source>
</evidence>
<dbReference type="GO" id="GO:0008270">
    <property type="term" value="F:zinc ion binding"/>
    <property type="evidence" value="ECO:0007669"/>
    <property type="project" value="InterPro"/>
</dbReference>
<dbReference type="Proteomes" id="UP001144396">
    <property type="component" value="Unassembled WGS sequence"/>
</dbReference>
<dbReference type="InterPro" id="IPR001250">
    <property type="entry name" value="Man6P_Isoase-1"/>
</dbReference>
<dbReference type="PIRSF" id="PIRSF001480">
    <property type="entry name" value="Mannose-6-phosphate_isomerase"/>
    <property type="match status" value="1"/>
</dbReference>
<evidence type="ECO:0000256" key="3">
    <source>
        <dbReference type="ARBA" id="ARBA00011956"/>
    </source>
</evidence>
<dbReference type="PRINTS" id="PR00714">
    <property type="entry name" value="MAN6PISMRASE"/>
</dbReference>
<keyword evidence="6 10" id="KW-0413">Isomerase</keyword>
<feature type="binding site" evidence="8">
    <location>
        <position position="275"/>
    </location>
    <ligand>
        <name>Zn(2+)</name>
        <dbReference type="ChEBI" id="CHEBI:29105"/>
    </ligand>
</feature>
<dbReference type="GO" id="GO:0005829">
    <property type="term" value="C:cytosol"/>
    <property type="evidence" value="ECO:0007669"/>
    <property type="project" value="TreeGrafter"/>
</dbReference>
<reference evidence="10" key="1">
    <citation type="submission" date="2022-12" db="EMBL/GenBank/DDBJ databases">
        <title>Reference genome sequencing for broad-spectrum identification of bacterial and archaeal isolates by mass spectrometry.</title>
        <authorList>
            <person name="Sekiguchi Y."/>
            <person name="Tourlousse D.M."/>
        </authorList>
    </citation>
    <scope>NUCLEOTIDE SEQUENCE</scope>
    <source>
        <strain evidence="10">14</strain>
    </source>
</reference>
<evidence type="ECO:0000256" key="2">
    <source>
        <dbReference type="ARBA" id="ARBA00010772"/>
    </source>
</evidence>
<dbReference type="PANTHER" id="PTHR10309:SF0">
    <property type="entry name" value="MANNOSE-6-PHOSPHATE ISOMERASE"/>
    <property type="match status" value="1"/>
</dbReference>
<organism evidence="10 11">
    <name type="scientific">Agromyces rhizosphaerae</name>
    <dbReference type="NCBI Taxonomy" id="88374"/>
    <lineage>
        <taxon>Bacteria</taxon>
        <taxon>Bacillati</taxon>
        <taxon>Actinomycetota</taxon>
        <taxon>Actinomycetes</taxon>
        <taxon>Micrococcales</taxon>
        <taxon>Microbacteriaceae</taxon>
        <taxon>Agromyces</taxon>
    </lineage>
</organism>
<dbReference type="EMBL" id="BSDP01000001">
    <property type="protein sequence ID" value="GLI26079.1"/>
    <property type="molecule type" value="Genomic_DNA"/>
</dbReference>
<evidence type="ECO:0000256" key="1">
    <source>
        <dbReference type="ARBA" id="ARBA00000757"/>
    </source>
</evidence>
<dbReference type="SUPFAM" id="SSF51182">
    <property type="entry name" value="RmlC-like cupins"/>
    <property type="match status" value="1"/>
</dbReference>
<dbReference type="GO" id="GO:0004476">
    <property type="term" value="F:mannose-6-phosphate isomerase activity"/>
    <property type="evidence" value="ECO:0007669"/>
    <property type="project" value="UniProtKB-EC"/>
</dbReference>
<dbReference type="InterPro" id="IPR011051">
    <property type="entry name" value="RmlC_Cupin_sf"/>
</dbReference>
<sequence>MAIGNTPRDYAWGSHTAIAELLGTEASGGPEAELWLGAHAGSPARVLAGEAGAPGDLRAFIAAAPERALGPDIARLGARLPFLLKVLAADAPLSLQAHPDLERARLGFAREEAEGVDVDAFDRNYRDAFHKPELIVALSETFDALCGFRPLEESLELVDELAAADAASRDAAPGALALLRARLSEDDGLRETVEWLLRDGRGGDTGEASWVVERVVALAPALAADQRSRFAPAYATVVDLAAHYPGDPGIVISLLLNRVTLRRGEALYLPAGNMHAYLRGLGIELMAESDNVLRGGLTPKHIDVGELVDVLDFSPLPVPYLHPERTGPGVDTFRPDVPDFVLHRVEAADAPGTPIPLEGPAIALCVSGDAAVAGAHGRATLARGASVYVTPDEGPLTVTGDGLVFVASVGAGYA</sequence>
<dbReference type="GO" id="GO:0005975">
    <property type="term" value="P:carbohydrate metabolic process"/>
    <property type="evidence" value="ECO:0007669"/>
    <property type="project" value="InterPro"/>
</dbReference>
<feature type="binding site" evidence="8">
    <location>
        <position position="133"/>
    </location>
    <ligand>
        <name>Zn(2+)</name>
        <dbReference type="ChEBI" id="CHEBI:29105"/>
    </ligand>
</feature>
<proteinExistence type="inferred from homology"/>
<dbReference type="EC" id="5.3.1.8" evidence="3"/>
<dbReference type="InterPro" id="IPR014710">
    <property type="entry name" value="RmlC-like_jellyroll"/>
</dbReference>
<evidence type="ECO:0000259" key="9">
    <source>
        <dbReference type="Pfam" id="PF20511"/>
    </source>
</evidence>
<dbReference type="PANTHER" id="PTHR10309">
    <property type="entry name" value="MANNOSE-6-PHOSPHATE ISOMERASE"/>
    <property type="match status" value="1"/>
</dbReference>
<evidence type="ECO:0000256" key="5">
    <source>
        <dbReference type="ARBA" id="ARBA00022833"/>
    </source>
</evidence>
<comment type="cofactor">
    <cofactor evidence="8">
        <name>Zn(2+)</name>
        <dbReference type="ChEBI" id="CHEBI:29105"/>
    </cofactor>
    <text evidence="8">Binds 1 zinc ion per subunit.</text>
</comment>
<dbReference type="NCBIfam" id="TIGR00218">
    <property type="entry name" value="manA"/>
    <property type="match status" value="1"/>
</dbReference>
<keyword evidence="11" id="KW-1185">Reference proteome</keyword>
<feature type="binding site" evidence="8">
    <location>
        <position position="98"/>
    </location>
    <ligand>
        <name>Zn(2+)</name>
        <dbReference type="ChEBI" id="CHEBI:29105"/>
    </ligand>
</feature>
<feature type="binding site" evidence="8">
    <location>
        <position position="96"/>
    </location>
    <ligand>
        <name>Zn(2+)</name>
        <dbReference type="ChEBI" id="CHEBI:29105"/>
    </ligand>
</feature>
<evidence type="ECO:0000256" key="6">
    <source>
        <dbReference type="ARBA" id="ARBA00023235"/>
    </source>
</evidence>
<evidence type="ECO:0000256" key="8">
    <source>
        <dbReference type="PIRSR" id="PIRSR001480-2"/>
    </source>
</evidence>
<comment type="caution">
    <text evidence="10">The sequence shown here is derived from an EMBL/GenBank/DDBJ whole genome shotgun (WGS) entry which is preliminary data.</text>
</comment>
<keyword evidence="5 8" id="KW-0862">Zinc</keyword>
<dbReference type="GO" id="GO:0009298">
    <property type="term" value="P:GDP-mannose biosynthetic process"/>
    <property type="evidence" value="ECO:0007669"/>
    <property type="project" value="InterPro"/>
</dbReference>
<feature type="active site" evidence="7">
    <location>
        <position position="294"/>
    </location>
</feature>
<dbReference type="Gene3D" id="2.60.120.10">
    <property type="entry name" value="Jelly Rolls"/>
    <property type="match status" value="2"/>
</dbReference>
<accession>A0A9W6CVH2</accession>
<evidence type="ECO:0000256" key="4">
    <source>
        <dbReference type="ARBA" id="ARBA00022723"/>
    </source>
</evidence>
<keyword evidence="4 8" id="KW-0479">Metal-binding</keyword>
<comment type="catalytic activity">
    <reaction evidence="1">
        <text>D-mannose 6-phosphate = D-fructose 6-phosphate</text>
        <dbReference type="Rhea" id="RHEA:12356"/>
        <dbReference type="ChEBI" id="CHEBI:58735"/>
        <dbReference type="ChEBI" id="CHEBI:61527"/>
        <dbReference type="EC" id="5.3.1.8"/>
    </reaction>
</comment>
<feature type="domain" description="Phosphomannose isomerase type I catalytic" evidence="9">
    <location>
        <begin position="5"/>
        <end position="151"/>
    </location>
</feature>
<gene>
    <name evidence="10" type="ORF">ARHIZOSPH14_03210</name>
</gene>
<protein>
    <recommendedName>
        <fullName evidence="3">mannose-6-phosphate isomerase</fullName>
        <ecNumber evidence="3">5.3.1.8</ecNumber>
    </recommendedName>
</protein>
<dbReference type="Gene3D" id="1.10.441.10">
    <property type="entry name" value="Phosphomannose Isomerase, domain 2"/>
    <property type="match status" value="1"/>
</dbReference>
<name>A0A9W6CVH2_9MICO</name>
<dbReference type="AlphaFoldDB" id="A0A9W6CVH2"/>
<dbReference type="InterPro" id="IPR016305">
    <property type="entry name" value="Mannose-6-P_Isomerase"/>
</dbReference>